<gene>
    <name evidence="1" type="ORF">IV66_GL000146</name>
</gene>
<dbReference type="InterPro" id="IPR006901">
    <property type="entry name" value="TrmK"/>
</dbReference>
<dbReference type="PIRSF" id="PIRSF018637">
    <property type="entry name" value="TrmK"/>
    <property type="match status" value="1"/>
</dbReference>
<dbReference type="EMBL" id="JQCN01000001">
    <property type="protein sequence ID" value="KRO02720.1"/>
    <property type="molecule type" value="Genomic_DNA"/>
</dbReference>
<dbReference type="Gene3D" id="3.40.50.150">
    <property type="entry name" value="Vaccinia Virus protein VP39"/>
    <property type="match status" value="1"/>
</dbReference>
<dbReference type="PANTHER" id="PTHR38451:SF1">
    <property type="entry name" value="TRNA (ADENINE(22)-N(1))-METHYLTRANSFERASE"/>
    <property type="match status" value="1"/>
</dbReference>
<dbReference type="Proteomes" id="UP000051886">
    <property type="component" value="Unassembled WGS sequence"/>
</dbReference>
<dbReference type="SUPFAM" id="SSF53335">
    <property type="entry name" value="S-adenosyl-L-methionine-dependent methyltransferases"/>
    <property type="match status" value="1"/>
</dbReference>
<keyword evidence="2" id="KW-1185">Reference proteome</keyword>
<dbReference type="Pfam" id="PF04816">
    <property type="entry name" value="TrmK"/>
    <property type="match status" value="1"/>
</dbReference>
<organism evidence="1 2">
    <name type="scientific">Ligilactobacillus pobuzihii</name>
    <dbReference type="NCBI Taxonomy" id="449659"/>
    <lineage>
        <taxon>Bacteria</taxon>
        <taxon>Bacillati</taxon>
        <taxon>Bacillota</taxon>
        <taxon>Bacilli</taxon>
        <taxon>Lactobacillales</taxon>
        <taxon>Lactobacillaceae</taxon>
        <taxon>Ligilactobacillus</taxon>
    </lineage>
</organism>
<dbReference type="PANTHER" id="PTHR38451">
    <property type="entry name" value="TRNA (ADENINE(22)-N(1))-METHYLTRANSFERASE"/>
    <property type="match status" value="1"/>
</dbReference>
<evidence type="ECO:0000313" key="1">
    <source>
        <dbReference type="EMBL" id="KRO02720.1"/>
    </source>
</evidence>
<dbReference type="RefSeq" id="WP_017868124.1">
    <property type="nucleotide sequence ID" value="NZ_BJYB01000001.1"/>
</dbReference>
<evidence type="ECO:0008006" key="3">
    <source>
        <dbReference type="Google" id="ProtNLM"/>
    </source>
</evidence>
<dbReference type="AlphaFoldDB" id="A0A0R2LSU1"/>
<comment type="caution">
    <text evidence="1">The sequence shown here is derived from an EMBL/GenBank/DDBJ whole genome shotgun (WGS) entry which is preliminary data.</text>
</comment>
<reference evidence="1 2" key="1">
    <citation type="journal article" date="2015" name="Genome Announc.">
        <title>Expanding the biotechnology potential of lactobacilli through comparative genomics of 213 strains and associated genera.</title>
        <authorList>
            <person name="Sun Z."/>
            <person name="Harris H.M."/>
            <person name="McCann A."/>
            <person name="Guo C."/>
            <person name="Argimon S."/>
            <person name="Zhang W."/>
            <person name="Yang X."/>
            <person name="Jeffery I.B."/>
            <person name="Cooney J.C."/>
            <person name="Kagawa T.F."/>
            <person name="Liu W."/>
            <person name="Song Y."/>
            <person name="Salvetti E."/>
            <person name="Wrobel A."/>
            <person name="Rasinkangas P."/>
            <person name="Parkhill J."/>
            <person name="Rea M.C."/>
            <person name="O'Sullivan O."/>
            <person name="Ritari J."/>
            <person name="Douillard F.P."/>
            <person name="Paul Ross R."/>
            <person name="Yang R."/>
            <person name="Briner A.E."/>
            <person name="Felis G.E."/>
            <person name="de Vos W.M."/>
            <person name="Barrangou R."/>
            <person name="Klaenhammer T.R."/>
            <person name="Caufield P.W."/>
            <person name="Cui Y."/>
            <person name="Zhang H."/>
            <person name="O'Toole P.W."/>
        </authorList>
    </citation>
    <scope>NUCLEOTIDE SEQUENCE [LARGE SCALE GENOMIC DNA]</scope>
    <source>
        <strain evidence="1 2">NBRC 103219</strain>
    </source>
</reference>
<protein>
    <recommendedName>
        <fullName evidence="3">SAM-dependent methyltransferase</fullName>
    </recommendedName>
</protein>
<name>A0A0R2LSU1_9LACO</name>
<dbReference type="PATRIC" id="fig|449659.4.peg.144"/>
<sequence>MDSNRLSQRLLHVAQHVPKGARLADIGSDHAYLPVYLAKRGLISYAVAGEVAQGPHMNASRVIQQANVGNIVQSRLGDGLAAFTEADKIDTISICGMGGALMVDILNASPAKLATRPLLILQPNIGMELVRSWLAKNYYQIVAEDILRDLGHVYEMMVAKPVTKEQQLTTDEIFFGPCLLKQKDPAFIEKWTRELKREEKINDALTAANKENTPKYREVQAKIKQIKGVL</sequence>
<dbReference type="InterPro" id="IPR029063">
    <property type="entry name" value="SAM-dependent_MTases_sf"/>
</dbReference>
<dbReference type="OrthoDB" id="5881184at2"/>
<evidence type="ECO:0000313" key="2">
    <source>
        <dbReference type="Proteomes" id="UP000051886"/>
    </source>
</evidence>
<dbReference type="Gene3D" id="1.10.287.1890">
    <property type="match status" value="1"/>
</dbReference>
<proteinExistence type="predicted"/>
<dbReference type="GO" id="GO:0160105">
    <property type="term" value="F:tRNA (adenine(22)-N1)-methyltransferase activity"/>
    <property type="evidence" value="ECO:0007669"/>
    <property type="project" value="InterPro"/>
</dbReference>
<accession>A0A0R2LSU1</accession>
<dbReference type="STRING" id="449659.IV66_GL000146"/>